<evidence type="ECO:0000313" key="2">
    <source>
        <dbReference type="EMBL" id="WSE35347.1"/>
    </source>
</evidence>
<dbReference type="EMBL" id="CP142149">
    <property type="protein sequence ID" value="WSE35347.1"/>
    <property type="molecule type" value="Genomic_DNA"/>
</dbReference>
<dbReference type="InterPro" id="IPR024520">
    <property type="entry name" value="DUF3558"/>
</dbReference>
<gene>
    <name evidence="2" type="ORF">VSH64_38610</name>
</gene>
<evidence type="ECO:0000256" key="1">
    <source>
        <dbReference type="SAM" id="MobiDB-lite"/>
    </source>
</evidence>
<accession>A0ABZ1IM65</accession>
<protein>
    <submittedName>
        <fullName evidence="2">DUF3558 domain-containing protein</fullName>
    </submittedName>
</protein>
<dbReference type="Proteomes" id="UP001330812">
    <property type="component" value="Chromosome"/>
</dbReference>
<keyword evidence="3" id="KW-1185">Reference proteome</keyword>
<evidence type="ECO:0000313" key="3">
    <source>
        <dbReference type="Proteomes" id="UP001330812"/>
    </source>
</evidence>
<reference evidence="2 3" key="1">
    <citation type="journal article" date="2015" name="Int. J. Syst. Evol. Microbiol.">
        <title>Amycolatopsis rhabdoformis sp. nov., an actinomycete isolated from a tropical forest soil.</title>
        <authorList>
            <person name="Souza W.R."/>
            <person name="Silva R.E."/>
            <person name="Goodfellow M."/>
            <person name="Busarakam K."/>
            <person name="Figueiro F.S."/>
            <person name="Ferreira D."/>
            <person name="Rodrigues-Filho E."/>
            <person name="Moraes L.A.B."/>
            <person name="Zucchi T.D."/>
        </authorList>
    </citation>
    <scope>NUCLEOTIDE SEQUENCE [LARGE SCALE GENOMIC DNA]</scope>
    <source>
        <strain evidence="2 3">NCIMB 14900</strain>
    </source>
</reference>
<proteinExistence type="predicted"/>
<dbReference type="RefSeq" id="WP_326838148.1">
    <property type="nucleotide sequence ID" value="NZ_CP142149.1"/>
</dbReference>
<organism evidence="2 3">
    <name type="scientific">Amycolatopsis rhabdoformis</name>
    <dbReference type="NCBI Taxonomy" id="1448059"/>
    <lineage>
        <taxon>Bacteria</taxon>
        <taxon>Bacillati</taxon>
        <taxon>Actinomycetota</taxon>
        <taxon>Actinomycetes</taxon>
        <taxon>Pseudonocardiales</taxon>
        <taxon>Pseudonocardiaceae</taxon>
        <taxon>Amycolatopsis</taxon>
    </lineage>
</organism>
<sequence length="191" mass="19719">MGLGLVGVSACSSPPPPEPVVTSPTAAALPHSGAPKVPHPLPASVLAGDPCREALTPDQLKQILGTVPQSKPKDTPGLGLSCDWQADASVNVIYETEQHEGLSAVYELTKPQAKVWNVRQPIQGFPAVGHSTFASGTSAGFCQVSIGISDELLFDTSVSLSSRKVGVSDPCDVAARIADMVVTNLRQKAGA</sequence>
<feature type="region of interest" description="Disordered" evidence="1">
    <location>
        <begin position="1"/>
        <end position="35"/>
    </location>
</feature>
<name>A0ABZ1IM65_9PSEU</name>
<dbReference type="Pfam" id="PF12079">
    <property type="entry name" value="DUF3558"/>
    <property type="match status" value="1"/>
</dbReference>